<dbReference type="InterPro" id="IPR012902">
    <property type="entry name" value="N_methyl_site"/>
</dbReference>
<dbReference type="NCBIfam" id="TIGR02532">
    <property type="entry name" value="IV_pilin_GFxxxE"/>
    <property type="match status" value="1"/>
</dbReference>
<reference evidence="5" key="1">
    <citation type="submission" date="2017-04" db="EMBL/GenBank/DDBJ databases">
        <authorList>
            <person name="Varghese N."/>
            <person name="Submissions S."/>
        </authorList>
    </citation>
    <scope>NUCLEOTIDE SEQUENCE [LARGE SCALE GENOMIC DNA]</scope>
    <source>
        <strain evidence="5">USBA 82</strain>
    </source>
</reference>
<protein>
    <submittedName>
        <fullName evidence="4">Prepilin-type N-terminal cleavage/methylation domain-containing protein</fullName>
    </submittedName>
</protein>
<comment type="subcellular location">
    <subcellularLocation>
        <location evidence="1">Cell outer membrane</location>
    </subcellularLocation>
</comment>
<dbReference type="STRING" id="561720.SAMN06275492_1018"/>
<proteinExistence type="predicted"/>
<dbReference type="Pfam" id="PF07963">
    <property type="entry name" value="N_methyl"/>
    <property type="match status" value="1"/>
</dbReference>
<evidence type="ECO:0000256" key="2">
    <source>
        <dbReference type="ARBA" id="ARBA00023237"/>
    </source>
</evidence>
<accession>A0A1X7I173</accession>
<evidence type="ECO:0000313" key="5">
    <source>
        <dbReference type="Proteomes" id="UP000193355"/>
    </source>
</evidence>
<dbReference type="GO" id="GO:0009279">
    <property type="term" value="C:cell outer membrane"/>
    <property type="evidence" value="ECO:0007669"/>
    <property type="project" value="UniProtKB-SubCell"/>
</dbReference>
<gene>
    <name evidence="4" type="ORF">SAMN06275492_1018</name>
</gene>
<keyword evidence="3" id="KW-0472">Membrane</keyword>
<name>A0A1X7I173_9BACT</name>
<sequence length="289" mass="31272">MTYWPKTGSKRRKAFTLVEVLIALMITSVIGGSTVSLLYTYLKNYEQSSEYTTALQRGQMVLSYLEPVALSAGLGFPSSPDLYTHVVNGDPLLSSWGSPLSLADNGRTIRIVYSTVLEAVTADMVDFSPGGTTSVALTGNTDGLNLNYAYGPSDSKWLSFLSTGTPSLTGSSASPLSLSFLGRDPVTSARFDPLLLVRTMEAYVQNDEFCVKDNNGAAQPVVKGVLKIYFEELEGNVLKVSVLTRGDAREGLSSPQEAIPWPDGGNPITADDYRYKLVLSSAVWRVRNL</sequence>
<keyword evidence="5" id="KW-1185">Reference proteome</keyword>
<organism evidence="4 5">
    <name type="scientific">Dethiosulfovibrio salsuginis</name>
    <dbReference type="NCBI Taxonomy" id="561720"/>
    <lineage>
        <taxon>Bacteria</taxon>
        <taxon>Thermotogati</taxon>
        <taxon>Synergistota</taxon>
        <taxon>Synergistia</taxon>
        <taxon>Synergistales</taxon>
        <taxon>Dethiosulfovibrionaceae</taxon>
        <taxon>Dethiosulfovibrio</taxon>
    </lineage>
</organism>
<evidence type="ECO:0000313" key="4">
    <source>
        <dbReference type="EMBL" id="SMG08090.1"/>
    </source>
</evidence>
<dbReference type="Proteomes" id="UP000193355">
    <property type="component" value="Unassembled WGS sequence"/>
</dbReference>
<dbReference type="AlphaFoldDB" id="A0A1X7I173"/>
<dbReference type="OrthoDB" id="4059at2"/>
<keyword evidence="2" id="KW-0998">Cell outer membrane</keyword>
<evidence type="ECO:0000256" key="1">
    <source>
        <dbReference type="ARBA" id="ARBA00004442"/>
    </source>
</evidence>
<feature type="transmembrane region" description="Helical" evidence="3">
    <location>
        <begin position="20"/>
        <end position="42"/>
    </location>
</feature>
<keyword evidence="3" id="KW-0812">Transmembrane</keyword>
<keyword evidence="3" id="KW-1133">Transmembrane helix</keyword>
<dbReference type="RefSeq" id="WP_085543317.1">
    <property type="nucleotide sequence ID" value="NZ_FXBB01000001.1"/>
</dbReference>
<evidence type="ECO:0000256" key="3">
    <source>
        <dbReference type="SAM" id="Phobius"/>
    </source>
</evidence>
<dbReference type="EMBL" id="FXBB01000001">
    <property type="protein sequence ID" value="SMG08090.1"/>
    <property type="molecule type" value="Genomic_DNA"/>
</dbReference>